<accession>A0A0F9IWZ1</accession>
<sequence>MRDRNLYETTANYYNLFESITIDCKLLETIVLSLHYITLQYRTVHLSMRVPIRTDYP</sequence>
<protein>
    <submittedName>
        <fullName evidence="1">Uncharacterized protein</fullName>
    </submittedName>
</protein>
<organism evidence="1">
    <name type="scientific">marine sediment metagenome</name>
    <dbReference type="NCBI Taxonomy" id="412755"/>
    <lineage>
        <taxon>unclassified sequences</taxon>
        <taxon>metagenomes</taxon>
        <taxon>ecological metagenomes</taxon>
    </lineage>
</organism>
<dbReference type="EMBL" id="LAZR01019686">
    <property type="protein sequence ID" value="KKL91612.1"/>
    <property type="molecule type" value="Genomic_DNA"/>
</dbReference>
<name>A0A0F9IWZ1_9ZZZZ</name>
<gene>
    <name evidence="1" type="ORF">LCGC14_1892950</name>
</gene>
<reference evidence="1" key="1">
    <citation type="journal article" date="2015" name="Nature">
        <title>Complex archaea that bridge the gap between prokaryotes and eukaryotes.</title>
        <authorList>
            <person name="Spang A."/>
            <person name="Saw J.H."/>
            <person name="Jorgensen S.L."/>
            <person name="Zaremba-Niedzwiedzka K."/>
            <person name="Martijn J."/>
            <person name="Lind A.E."/>
            <person name="van Eijk R."/>
            <person name="Schleper C."/>
            <person name="Guy L."/>
            <person name="Ettema T.J."/>
        </authorList>
    </citation>
    <scope>NUCLEOTIDE SEQUENCE</scope>
</reference>
<proteinExistence type="predicted"/>
<evidence type="ECO:0000313" key="1">
    <source>
        <dbReference type="EMBL" id="KKL91612.1"/>
    </source>
</evidence>
<comment type="caution">
    <text evidence="1">The sequence shown here is derived from an EMBL/GenBank/DDBJ whole genome shotgun (WGS) entry which is preliminary data.</text>
</comment>
<dbReference type="AlphaFoldDB" id="A0A0F9IWZ1"/>